<evidence type="ECO:0000313" key="1">
    <source>
        <dbReference type="EMBL" id="PRZ44158.1"/>
    </source>
</evidence>
<dbReference type="InterPro" id="IPR036390">
    <property type="entry name" value="WH_DNA-bd_sf"/>
</dbReference>
<dbReference type="Proteomes" id="UP000237752">
    <property type="component" value="Unassembled WGS sequence"/>
</dbReference>
<dbReference type="Pfam" id="PF12840">
    <property type="entry name" value="HTH_20"/>
    <property type="match status" value="1"/>
</dbReference>
<dbReference type="EMBL" id="PVUE01000001">
    <property type="protein sequence ID" value="PRZ44158.1"/>
    <property type="molecule type" value="Genomic_DNA"/>
</dbReference>
<gene>
    <name evidence="1" type="ORF">CLV47_101283</name>
</gene>
<proteinExistence type="predicted"/>
<dbReference type="SUPFAM" id="SSF46785">
    <property type="entry name" value="Winged helix' DNA-binding domain"/>
    <property type="match status" value="1"/>
</dbReference>
<dbReference type="InterPro" id="IPR036388">
    <property type="entry name" value="WH-like_DNA-bd_sf"/>
</dbReference>
<name>A0A2T1A752_9ACTN</name>
<comment type="caution">
    <text evidence="1">The sequence shown here is derived from an EMBL/GenBank/DDBJ whole genome shotgun (WGS) entry which is preliminary data.</text>
</comment>
<dbReference type="Gene3D" id="1.10.10.10">
    <property type="entry name" value="Winged helix-like DNA-binding domain superfamily/Winged helix DNA-binding domain"/>
    <property type="match status" value="1"/>
</dbReference>
<sequence>MVSRTGNNALQMLGGSRRRVLGVLREARRPIDVQEVVQRVGLHANTVRFHLDGLVEAGLAKRGAEDRTRPGRPRTTYAAAVLDDPSDQRGYRLLANMLTGYVATEVKDPAAAARRTGRDWGRYLAGRPTPAQNLDAHGATEQVVRRLADVGFAPEAVEHDGATQVLMRHCPFLETAERHSNVVCSLHLGLMQGMLAETGAPVHTDRLEPFVEPSLCIAYLAMDGTGKHDD</sequence>
<evidence type="ECO:0000313" key="2">
    <source>
        <dbReference type="Proteomes" id="UP000237752"/>
    </source>
</evidence>
<dbReference type="OrthoDB" id="3399802at2"/>
<keyword evidence="2" id="KW-1185">Reference proteome</keyword>
<organism evidence="1 2">
    <name type="scientific">Antricoccus suffuscus</name>
    <dbReference type="NCBI Taxonomy" id="1629062"/>
    <lineage>
        <taxon>Bacteria</taxon>
        <taxon>Bacillati</taxon>
        <taxon>Actinomycetota</taxon>
        <taxon>Actinomycetes</taxon>
        <taxon>Geodermatophilales</taxon>
        <taxon>Antricoccaceae</taxon>
        <taxon>Antricoccus</taxon>
    </lineage>
</organism>
<reference evidence="1 2" key="1">
    <citation type="submission" date="2018-03" db="EMBL/GenBank/DDBJ databases">
        <title>Genomic Encyclopedia of Archaeal and Bacterial Type Strains, Phase II (KMG-II): from individual species to whole genera.</title>
        <authorList>
            <person name="Goeker M."/>
        </authorList>
    </citation>
    <scope>NUCLEOTIDE SEQUENCE [LARGE SCALE GENOMIC DNA]</scope>
    <source>
        <strain evidence="1 2">DSM 100065</strain>
    </source>
</reference>
<protein>
    <submittedName>
        <fullName evidence="1">Putative ArsR family transcriptional regulator</fullName>
    </submittedName>
</protein>
<dbReference type="RefSeq" id="WP_106347206.1">
    <property type="nucleotide sequence ID" value="NZ_PVUE01000001.1"/>
</dbReference>
<accession>A0A2T1A752</accession>
<dbReference type="AlphaFoldDB" id="A0A2T1A752"/>